<keyword evidence="1" id="KW-1277">Toxin-antitoxin system</keyword>
<reference evidence="2 3" key="1">
    <citation type="submission" date="2016-05" db="EMBL/GenBank/DDBJ databases">
        <authorList>
            <person name="Lee J.-Y."/>
            <person name="Kim E.B."/>
            <person name="Choi Y.-J."/>
        </authorList>
    </citation>
    <scope>NUCLEOTIDE SEQUENCE [LARGE SCALE GENOMIC DNA]</scope>
    <source>
        <strain evidence="2 3">KLA006</strain>
    </source>
</reference>
<dbReference type="Proteomes" id="UP000218139">
    <property type="component" value="Unassembled WGS sequence"/>
</dbReference>
<dbReference type="Gene3D" id="3.30.2310.20">
    <property type="entry name" value="RelE-like"/>
    <property type="match status" value="1"/>
</dbReference>
<accession>A0A9X6S671</accession>
<dbReference type="InterPro" id="IPR035093">
    <property type="entry name" value="RelE/ParE_toxin_dom_sf"/>
</dbReference>
<gene>
    <name evidence="2" type="ORF">A8C52_11710</name>
</gene>
<dbReference type="RefSeq" id="WP_095841985.1">
    <property type="nucleotide sequence ID" value="NZ_LXZO01000015.1"/>
</dbReference>
<dbReference type="NCBIfam" id="TIGR02385">
    <property type="entry name" value="RelE_StbE"/>
    <property type="match status" value="1"/>
</dbReference>
<dbReference type="InterPro" id="IPR007712">
    <property type="entry name" value="RelE/ParE_toxin"/>
</dbReference>
<protein>
    <submittedName>
        <fullName evidence="2">Addiction module toxin RelE</fullName>
    </submittedName>
</protein>
<organism evidence="2 3">
    <name type="scientific">Ligilactobacillus salivarius</name>
    <dbReference type="NCBI Taxonomy" id="1624"/>
    <lineage>
        <taxon>Bacteria</taxon>
        <taxon>Bacillati</taxon>
        <taxon>Bacillota</taxon>
        <taxon>Bacilli</taxon>
        <taxon>Lactobacillales</taxon>
        <taxon>Lactobacillaceae</taxon>
        <taxon>Ligilactobacillus</taxon>
    </lineage>
</organism>
<sequence length="94" mass="10976">MKVARTKIFDRNFRKLAKKNYPVDLVTDCVTAVINKDKETLIKIHDHALRGKWKGKRAFHPARLGDKGRKQYDGWVVIYEIRKKELILVLVDTG</sequence>
<proteinExistence type="predicted"/>
<feature type="non-terminal residue" evidence="2">
    <location>
        <position position="94"/>
    </location>
</feature>
<dbReference type="AlphaFoldDB" id="A0A9X6S671"/>
<dbReference type="Pfam" id="PF15738">
    <property type="entry name" value="YafQ_toxin"/>
    <property type="match status" value="1"/>
</dbReference>
<dbReference type="InterPro" id="IPR004386">
    <property type="entry name" value="Toxin_YafQ-like"/>
</dbReference>
<comment type="caution">
    <text evidence="2">The sequence shown here is derived from an EMBL/GenBank/DDBJ whole genome shotgun (WGS) entry which is preliminary data.</text>
</comment>
<evidence type="ECO:0000313" key="3">
    <source>
        <dbReference type="Proteomes" id="UP000218139"/>
    </source>
</evidence>
<evidence type="ECO:0000313" key="2">
    <source>
        <dbReference type="EMBL" id="PAY50157.1"/>
    </source>
</evidence>
<dbReference type="SUPFAM" id="SSF143011">
    <property type="entry name" value="RelE-like"/>
    <property type="match status" value="1"/>
</dbReference>
<name>A0A9X6S671_9LACO</name>
<evidence type="ECO:0000256" key="1">
    <source>
        <dbReference type="ARBA" id="ARBA00022649"/>
    </source>
</evidence>
<dbReference type="EMBL" id="LXZO01000015">
    <property type="protein sequence ID" value="PAY50157.1"/>
    <property type="molecule type" value="Genomic_DNA"/>
</dbReference>